<dbReference type="EMBL" id="ADOT01000133">
    <property type="protein sequence ID" value="EGX49595.1"/>
    <property type="molecule type" value="Genomic_DNA"/>
</dbReference>
<accession>G1XAY7</accession>
<evidence type="ECO:0000259" key="3">
    <source>
        <dbReference type="PROSITE" id="PS50048"/>
    </source>
</evidence>
<sequence>MAEPSNPIAASAPSQSSQSVNSSSNANPGRKSPAAAPPPVSAQPSSATTSSNTNSNTNTSTRSRKDRPCDACRRRKSRCVMNEDSSVCVLCQFHKQDCTFLQSPQPRKRRLPVTSAGSDDEKHLGSNKKR</sequence>
<dbReference type="PANTHER" id="PTHR31668">
    <property type="entry name" value="GLUCOSE TRANSPORT TRANSCRIPTION REGULATOR RGT1-RELATED-RELATED"/>
    <property type="match status" value="1"/>
</dbReference>
<keyword evidence="5" id="KW-1185">Reference proteome</keyword>
<dbReference type="SMART" id="SM00066">
    <property type="entry name" value="GAL4"/>
    <property type="match status" value="1"/>
</dbReference>
<feature type="domain" description="Zn(2)-C6 fungal-type" evidence="3">
    <location>
        <begin position="68"/>
        <end position="100"/>
    </location>
</feature>
<dbReference type="InterPro" id="IPR001138">
    <property type="entry name" value="Zn2Cys6_DnaBD"/>
</dbReference>
<dbReference type="InParanoid" id="G1XAY7"/>
<dbReference type="PROSITE" id="PS00463">
    <property type="entry name" value="ZN2_CY6_FUNGAL_1"/>
    <property type="match status" value="1"/>
</dbReference>
<dbReference type="Proteomes" id="UP000008784">
    <property type="component" value="Unassembled WGS sequence"/>
</dbReference>
<dbReference type="HOGENOM" id="CLU_1937643_0_0_1"/>
<organism evidence="4 5">
    <name type="scientific">Arthrobotrys oligospora (strain ATCC 24927 / CBS 115.81 / DSM 1491)</name>
    <name type="common">Nematode-trapping fungus</name>
    <name type="synonym">Didymozoophaga oligospora</name>
    <dbReference type="NCBI Taxonomy" id="756982"/>
    <lineage>
        <taxon>Eukaryota</taxon>
        <taxon>Fungi</taxon>
        <taxon>Dikarya</taxon>
        <taxon>Ascomycota</taxon>
        <taxon>Pezizomycotina</taxon>
        <taxon>Orbiliomycetes</taxon>
        <taxon>Orbiliales</taxon>
        <taxon>Orbiliaceae</taxon>
        <taxon>Orbilia</taxon>
        <taxon>Orbilia oligospora</taxon>
    </lineage>
</organism>
<keyword evidence="1" id="KW-0539">Nucleus</keyword>
<dbReference type="GO" id="GO:0001080">
    <property type="term" value="P:nitrogen catabolite activation of transcription from RNA polymerase II promoter"/>
    <property type="evidence" value="ECO:0007669"/>
    <property type="project" value="TreeGrafter"/>
</dbReference>
<feature type="compositionally biased region" description="Low complexity" evidence="2">
    <location>
        <begin position="1"/>
        <end position="34"/>
    </location>
</feature>
<dbReference type="OrthoDB" id="10327252at2759"/>
<evidence type="ECO:0000256" key="1">
    <source>
        <dbReference type="ARBA" id="ARBA00023242"/>
    </source>
</evidence>
<feature type="region of interest" description="Disordered" evidence="2">
    <location>
        <begin position="1"/>
        <end position="76"/>
    </location>
</feature>
<reference evidence="4 5" key="1">
    <citation type="journal article" date="2011" name="PLoS Pathog.">
        <title>Genomic and proteomic analyses of the fungus Arthrobotrys oligospora provide insights into nematode-trap formation.</title>
        <authorList>
            <person name="Yang J."/>
            <person name="Wang L."/>
            <person name="Ji X."/>
            <person name="Feng Y."/>
            <person name="Li X."/>
            <person name="Zou C."/>
            <person name="Xu J."/>
            <person name="Ren Y."/>
            <person name="Mi Q."/>
            <person name="Wu J."/>
            <person name="Liu S."/>
            <person name="Liu Y."/>
            <person name="Huang X."/>
            <person name="Wang H."/>
            <person name="Niu X."/>
            <person name="Li J."/>
            <person name="Liang L."/>
            <person name="Luo Y."/>
            <person name="Ji K."/>
            <person name="Zhou W."/>
            <person name="Yu Z."/>
            <person name="Li G."/>
            <person name="Liu Y."/>
            <person name="Li L."/>
            <person name="Qiao M."/>
            <person name="Feng L."/>
            <person name="Zhang K.-Q."/>
        </authorList>
    </citation>
    <scope>NUCLEOTIDE SEQUENCE [LARGE SCALE GENOMIC DNA]</scope>
    <source>
        <strain evidence="5">ATCC 24927 / CBS 115.81 / DSM 1491</strain>
    </source>
</reference>
<dbReference type="GO" id="GO:0000981">
    <property type="term" value="F:DNA-binding transcription factor activity, RNA polymerase II-specific"/>
    <property type="evidence" value="ECO:0007669"/>
    <property type="project" value="InterPro"/>
</dbReference>
<dbReference type="GO" id="GO:0008270">
    <property type="term" value="F:zinc ion binding"/>
    <property type="evidence" value="ECO:0007669"/>
    <property type="project" value="InterPro"/>
</dbReference>
<dbReference type="Gene3D" id="4.10.240.10">
    <property type="entry name" value="Zn(2)-C6 fungal-type DNA-binding domain"/>
    <property type="match status" value="1"/>
</dbReference>
<evidence type="ECO:0000313" key="4">
    <source>
        <dbReference type="EMBL" id="EGX49595.1"/>
    </source>
</evidence>
<dbReference type="PROSITE" id="PS50048">
    <property type="entry name" value="ZN2_CY6_FUNGAL_2"/>
    <property type="match status" value="1"/>
</dbReference>
<dbReference type="RefSeq" id="XP_011121649.1">
    <property type="nucleotide sequence ID" value="XM_011123347.1"/>
</dbReference>
<dbReference type="GO" id="GO:0005634">
    <property type="term" value="C:nucleus"/>
    <property type="evidence" value="ECO:0007669"/>
    <property type="project" value="TreeGrafter"/>
</dbReference>
<dbReference type="PANTHER" id="PTHR31668:SF4">
    <property type="entry name" value="TRANSCRIPTIONAL ACTIVATOR PROTEIN DAL81"/>
    <property type="match status" value="1"/>
</dbReference>
<protein>
    <recommendedName>
        <fullName evidence="3">Zn(2)-C6 fungal-type domain-containing protein</fullName>
    </recommendedName>
</protein>
<feature type="region of interest" description="Disordered" evidence="2">
    <location>
        <begin position="103"/>
        <end position="130"/>
    </location>
</feature>
<dbReference type="InterPro" id="IPR050797">
    <property type="entry name" value="Carb_Metab_Trans_Reg"/>
</dbReference>
<dbReference type="InterPro" id="IPR036864">
    <property type="entry name" value="Zn2-C6_fun-type_DNA-bd_sf"/>
</dbReference>
<dbReference type="AlphaFoldDB" id="G1XAY7"/>
<dbReference type="SUPFAM" id="SSF57701">
    <property type="entry name" value="Zn2/Cys6 DNA-binding domain"/>
    <property type="match status" value="1"/>
</dbReference>
<comment type="caution">
    <text evidence="4">The sequence shown here is derived from an EMBL/GenBank/DDBJ whole genome shotgun (WGS) entry which is preliminary data.</text>
</comment>
<evidence type="ECO:0000313" key="5">
    <source>
        <dbReference type="Proteomes" id="UP000008784"/>
    </source>
</evidence>
<gene>
    <name evidence="4" type="ORF">AOL_s00078g84</name>
</gene>
<proteinExistence type="predicted"/>
<evidence type="ECO:0000256" key="2">
    <source>
        <dbReference type="SAM" id="MobiDB-lite"/>
    </source>
</evidence>
<feature type="compositionally biased region" description="Low complexity" evidence="2">
    <location>
        <begin position="42"/>
        <end position="61"/>
    </location>
</feature>
<name>G1XAY7_ARTOA</name>
<dbReference type="Pfam" id="PF00172">
    <property type="entry name" value="Zn_clus"/>
    <property type="match status" value="1"/>
</dbReference>
<dbReference type="GeneID" id="22893146"/>
<dbReference type="STRING" id="756982.G1XAY7"/>